<evidence type="ECO:0000256" key="4">
    <source>
        <dbReference type="ARBA" id="ARBA00022692"/>
    </source>
</evidence>
<dbReference type="InterPro" id="IPR036318">
    <property type="entry name" value="FAD-bd_PCMH-like_sf"/>
</dbReference>
<dbReference type="InterPro" id="IPR002550">
    <property type="entry name" value="CNNM"/>
</dbReference>
<reference evidence="15" key="1">
    <citation type="journal article" date="2019" name="Int. J. Syst. Evol. Microbiol.">
        <title>The Global Catalogue of Microorganisms (GCM) 10K type strain sequencing project: providing services to taxonomists for standard genome sequencing and annotation.</title>
        <authorList>
            <consortium name="The Broad Institute Genomics Platform"/>
            <consortium name="The Broad Institute Genome Sequencing Center for Infectious Disease"/>
            <person name="Wu L."/>
            <person name="Ma J."/>
        </authorList>
    </citation>
    <scope>NUCLEOTIDE SEQUENCE [LARGE SCALE GENOMIC DNA]</scope>
    <source>
        <strain evidence="15">CCUG 61707</strain>
    </source>
</reference>
<dbReference type="Proteomes" id="UP001596996">
    <property type="component" value="Unassembled WGS sequence"/>
</dbReference>
<dbReference type="SUPFAM" id="SSF56176">
    <property type="entry name" value="FAD-binding/transporter-associated domain-like"/>
    <property type="match status" value="1"/>
</dbReference>
<dbReference type="Gene3D" id="3.30.465.10">
    <property type="match status" value="1"/>
</dbReference>
<keyword evidence="4 10" id="KW-0812">Transmembrane</keyword>
<evidence type="ECO:0000256" key="11">
    <source>
        <dbReference type="SAM" id="Phobius"/>
    </source>
</evidence>
<evidence type="ECO:0000259" key="12">
    <source>
        <dbReference type="PROSITE" id="PS51371"/>
    </source>
</evidence>
<dbReference type="SMART" id="SM01091">
    <property type="entry name" value="CorC_HlyC"/>
    <property type="match status" value="1"/>
</dbReference>
<evidence type="ECO:0000256" key="6">
    <source>
        <dbReference type="ARBA" id="ARBA00022989"/>
    </source>
</evidence>
<keyword evidence="5" id="KW-0677">Repeat</keyword>
<feature type="transmembrane region" description="Helical" evidence="11">
    <location>
        <begin position="92"/>
        <end position="113"/>
    </location>
</feature>
<evidence type="ECO:0000256" key="3">
    <source>
        <dbReference type="ARBA" id="ARBA00022475"/>
    </source>
</evidence>
<evidence type="ECO:0000256" key="1">
    <source>
        <dbReference type="ARBA" id="ARBA00004651"/>
    </source>
</evidence>
<dbReference type="PANTHER" id="PTHR22777:SF32">
    <property type="entry name" value="UPF0053 INNER MEMBRANE PROTEIN YFJD"/>
    <property type="match status" value="1"/>
</dbReference>
<dbReference type="PANTHER" id="PTHR22777">
    <property type="entry name" value="HEMOLYSIN-RELATED"/>
    <property type="match status" value="1"/>
</dbReference>
<proteinExistence type="inferred from homology"/>
<organism evidence="14 15">
    <name type="scientific">Seminibacterium arietis</name>
    <dbReference type="NCBI Taxonomy" id="1173502"/>
    <lineage>
        <taxon>Bacteria</taxon>
        <taxon>Pseudomonadati</taxon>
        <taxon>Pseudomonadota</taxon>
        <taxon>Gammaproteobacteria</taxon>
        <taxon>Pasteurellales</taxon>
        <taxon>Pasteurellaceae</taxon>
        <taxon>Seminibacterium</taxon>
    </lineage>
</organism>
<dbReference type="EMBL" id="JBHTJN010000009">
    <property type="protein sequence ID" value="MFD0966090.1"/>
    <property type="molecule type" value="Genomic_DNA"/>
</dbReference>
<protein>
    <submittedName>
        <fullName evidence="14">HlyC/CorC family transporter</fullName>
    </submittedName>
</protein>
<dbReference type="InterPro" id="IPR016169">
    <property type="entry name" value="FAD-bd_PCMH_sub2"/>
</dbReference>
<dbReference type="NCBIfam" id="NF008604">
    <property type="entry name" value="PRK11573.1"/>
    <property type="match status" value="1"/>
</dbReference>
<dbReference type="InterPro" id="IPR000644">
    <property type="entry name" value="CBS_dom"/>
</dbReference>
<keyword evidence="6 10" id="KW-1133">Transmembrane helix</keyword>
<dbReference type="PROSITE" id="PS51846">
    <property type="entry name" value="CNNM"/>
    <property type="match status" value="1"/>
</dbReference>
<name>A0ABW3I900_9PAST</name>
<evidence type="ECO:0000313" key="14">
    <source>
        <dbReference type="EMBL" id="MFD0966090.1"/>
    </source>
</evidence>
<dbReference type="InterPro" id="IPR046342">
    <property type="entry name" value="CBS_dom_sf"/>
</dbReference>
<evidence type="ECO:0000256" key="9">
    <source>
        <dbReference type="PROSITE-ProRule" id="PRU00703"/>
    </source>
</evidence>
<evidence type="ECO:0000259" key="13">
    <source>
        <dbReference type="PROSITE" id="PS51846"/>
    </source>
</evidence>
<gene>
    <name evidence="14" type="ORF">ACFQ02_04385</name>
</gene>
<keyword evidence="8 10" id="KW-0472">Membrane</keyword>
<sequence>MNSIPLTSLFITLVILLILSAYFSGSETGLLSSNRYRMRVLADKGHRGAKKAESLLKRTDSILVLILLCNNLVNILASAIATIIGMRLYGDVGVAIATGMLTFVMLIFSEIFPKSIAAIYPEKVAFASSHLLQLLLKICSPLVYIMNLIIRSLMLLCGVKRNVSSTSLSTEELRVVVNQSAKFIPFAHQQMLLSILDLEKVTVDDIMVPRNDIGGINIEDDWKSIMRQLNHTPHSKIVLYKEDMDKNILGILRVREAYRLMMDKNEFNKETLIRAVDEVYFIPEGTALNAQLLNFRNKKERIGLVVDEYGDIKGLITLEDILEEIVGEFTTSMSPSIDEEVSEQSDGTIIIDGSANLRDLNKLFNWNLDTEDARTFNGLILEHLEEIPEVGTSSEINGLKITILEVSDNMVKQAKVEELQTK</sequence>
<dbReference type="Pfam" id="PF03471">
    <property type="entry name" value="CorC_HlyC"/>
    <property type="match status" value="1"/>
</dbReference>
<dbReference type="Pfam" id="PF00571">
    <property type="entry name" value="CBS"/>
    <property type="match status" value="1"/>
</dbReference>
<comment type="caution">
    <text evidence="14">The sequence shown here is derived from an EMBL/GenBank/DDBJ whole genome shotgun (WGS) entry which is preliminary data.</text>
</comment>
<dbReference type="SUPFAM" id="SSF54631">
    <property type="entry name" value="CBS-domain pair"/>
    <property type="match status" value="1"/>
</dbReference>
<feature type="transmembrane region" description="Helical" evidence="11">
    <location>
        <begin position="62"/>
        <end position="86"/>
    </location>
</feature>
<evidence type="ECO:0000256" key="2">
    <source>
        <dbReference type="ARBA" id="ARBA00006337"/>
    </source>
</evidence>
<dbReference type="CDD" id="cd04590">
    <property type="entry name" value="CBS_pair_CorC_HlyC_assoc"/>
    <property type="match status" value="1"/>
</dbReference>
<keyword evidence="3" id="KW-1003">Cell membrane</keyword>
<dbReference type="InterPro" id="IPR044751">
    <property type="entry name" value="Ion_transp-like_CBS"/>
</dbReference>
<comment type="similarity">
    <text evidence="2">Belongs to the UPF0053 family.</text>
</comment>
<keyword evidence="15" id="KW-1185">Reference proteome</keyword>
<comment type="subcellular location">
    <subcellularLocation>
        <location evidence="1">Cell membrane</location>
        <topology evidence="1">Multi-pass membrane protein</topology>
    </subcellularLocation>
</comment>
<evidence type="ECO:0000256" key="8">
    <source>
        <dbReference type="ARBA" id="ARBA00023136"/>
    </source>
</evidence>
<feature type="transmembrane region" description="Helical" evidence="11">
    <location>
        <begin position="6"/>
        <end position="25"/>
    </location>
</feature>
<evidence type="ECO:0000256" key="7">
    <source>
        <dbReference type="ARBA" id="ARBA00023122"/>
    </source>
</evidence>
<dbReference type="Pfam" id="PF01595">
    <property type="entry name" value="CNNM"/>
    <property type="match status" value="1"/>
</dbReference>
<keyword evidence="7 9" id="KW-0129">CBS domain</keyword>
<evidence type="ECO:0000256" key="10">
    <source>
        <dbReference type="PROSITE-ProRule" id="PRU01193"/>
    </source>
</evidence>
<feature type="domain" description="CBS" evidence="12">
    <location>
        <begin position="272"/>
        <end position="332"/>
    </location>
</feature>
<accession>A0ABW3I900</accession>
<feature type="transmembrane region" description="Helical" evidence="11">
    <location>
        <begin position="134"/>
        <end position="156"/>
    </location>
</feature>
<evidence type="ECO:0000313" key="15">
    <source>
        <dbReference type="Proteomes" id="UP001596996"/>
    </source>
</evidence>
<dbReference type="Gene3D" id="3.10.580.10">
    <property type="entry name" value="CBS-domain"/>
    <property type="match status" value="1"/>
</dbReference>
<dbReference type="InterPro" id="IPR005170">
    <property type="entry name" value="Transptr-assoc_dom"/>
</dbReference>
<dbReference type="RefSeq" id="WP_380819811.1">
    <property type="nucleotide sequence ID" value="NZ_JBHTJN010000009.1"/>
</dbReference>
<feature type="domain" description="CNNM transmembrane" evidence="13">
    <location>
        <begin position="2"/>
        <end position="190"/>
    </location>
</feature>
<evidence type="ECO:0000256" key="5">
    <source>
        <dbReference type="ARBA" id="ARBA00022737"/>
    </source>
</evidence>
<dbReference type="PROSITE" id="PS51371">
    <property type="entry name" value="CBS"/>
    <property type="match status" value="1"/>
</dbReference>